<feature type="domain" description="ABC transporter" evidence="6">
    <location>
        <begin position="74"/>
        <end position="326"/>
    </location>
</feature>
<dbReference type="AlphaFoldDB" id="S9TXE8"/>
<dbReference type="EMBL" id="ATMH01006718">
    <property type="protein sequence ID" value="EPY25525.1"/>
    <property type="molecule type" value="Genomic_DNA"/>
</dbReference>
<protein>
    <submittedName>
        <fullName evidence="7">ATP-binding protein cassette, sub-family F, member 1</fullName>
    </submittedName>
</protein>
<evidence type="ECO:0000259" key="6">
    <source>
        <dbReference type="PROSITE" id="PS50893"/>
    </source>
</evidence>
<dbReference type="InterPro" id="IPR027417">
    <property type="entry name" value="P-loop_NTPase"/>
</dbReference>
<dbReference type="CDD" id="cd03221">
    <property type="entry name" value="ABCF_EF-3"/>
    <property type="match status" value="2"/>
</dbReference>
<feature type="domain" description="ABC transporter" evidence="6">
    <location>
        <begin position="391"/>
        <end position="612"/>
    </location>
</feature>
<dbReference type="InterPro" id="IPR050611">
    <property type="entry name" value="ABCF"/>
</dbReference>
<evidence type="ECO:0000313" key="9">
    <source>
        <dbReference type="Proteomes" id="UP000015354"/>
    </source>
</evidence>
<evidence type="ECO:0000256" key="1">
    <source>
        <dbReference type="ARBA" id="ARBA00022737"/>
    </source>
</evidence>
<dbReference type="FunFam" id="3.40.50.300:FF:001092">
    <property type="entry name" value="ATP-binding cassette sub-family F member 2"/>
    <property type="match status" value="1"/>
</dbReference>
<evidence type="ECO:0000256" key="2">
    <source>
        <dbReference type="ARBA" id="ARBA00022741"/>
    </source>
</evidence>
<dbReference type="SUPFAM" id="SSF52540">
    <property type="entry name" value="P-loop containing nucleoside triphosphate hydrolases"/>
    <property type="match status" value="2"/>
</dbReference>
<dbReference type="PANTHER" id="PTHR19211:SF14">
    <property type="entry name" value="ATP-BINDING CASSETTE SUB-FAMILY F MEMBER 1"/>
    <property type="match status" value="1"/>
</dbReference>
<feature type="compositionally biased region" description="Basic and acidic residues" evidence="5">
    <location>
        <begin position="21"/>
        <end position="40"/>
    </location>
</feature>
<dbReference type="InterPro" id="IPR017871">
    <property type="entry name" value="ABC_transporter-like_CS"/>
</dbReference>
<dbReference type="OrthoDB" id="2110130at2759"/>
<feature type="region of interest" description="Disordered" evidence="5">
    <location>
        <begin position="1"/>
        <end position="40"/>
    </location>
</feature>
<reference evidence="7" key="2">
    <citation type="submission" date="2013-03" db="EMBL/GenBank/DDBJ databases">
        <authorList>
            <person name="Motta M.C.M."/>
            <person name="Martins A.C.A."/>
            <person name="Preta C.M.C.C."/>
            <person name="Silva R."/>
            <person name="de Souza S.S."/>
            <person name="Klein C.C."/>
            <person name="de Almeida L.G.P."/>
            <person name="Cunha O.L."/>
            <person name="Colabardini A.C."/>
            <person name="Lima B.A."/>
            <person name="Machado C.R."/>
            <person name="Soares C.M.A."/>
            <person name="de Menezes C.B.A."/>
            <person name="Bartolomeu D.C."/>
            <person name="Grisard E.C."/>
            <person name="Fantinatti-Garboggini F."/>
            <person name="Rodrigues-Luiz G.F."/>
            <person name="Wagner G."/>
            <person name="Goldman G.H."/>
            <person name="Fietto J.L.R."/>
            <person name="Ciapina L.P."/>
            <person name="Brocchi M."/>
            <person name="Elias M.C."/>
            <person name="Goldman M.H.S."/>
            <person name="Sagot M.-F."/>
            <person name="Pereira M."/>
            <person name="Stoco P.H."/>
            <person name="Teixeira S.M.R."/>
            <person name="de Mendonca-Neto R.P."/>
            <person name="Maciel T.E.F."/>
            <person name="Mendes T.A.O."/>
            <person name="Urmenyi T.P."/>
            <person name="Teixeira M.M.G."/>
            <person name="de Camargo E.F.P."/>
            <person name="de Sousa W."/>
            <person name="Schenkman S."/>
            <person name="de Vasconcelos A.T.R."/>
        </authorList>
    </citation>
    <scope>NUCLEOTIDE SEQUENCE</scope>
</reference>
<accession>S9TXE8</accession>
<sequence>MSNTSSAAEPVEVVMQAAERQVSRKDRKKQELQDRYEQGLRDLSDRAKQVNCEGDNPFSVTLETNQMTDGSRDISFNKVSVSVNGKTLFNEATVKFSAGLRYGLMGPNGRGKSTILRLLSTRELPVQSNLDLLLVEQEQEFTGSEETAVNAVLNSHKKRRLYMEEAATLRAKEELERDELERLSFLEEELDVMGAQQAEAKVRRILFGLGFPTDWHDRPTKSFSGGWRKRVALASAVFIEPDVLMLDEPTNHLDLNAVIWLESYLATTYDEKARRPKILIVVSHDAGFLDAVCTHIVHVDCYKLNEYKGGFTSFERQLKQSNLEFAKKYDNFKKTIREKKRGGMSNADVDEWLKTEVQRGRLDPRVLEGRKEYVVNFPFEVPPKLPDACVCKLQDVSFNYPGGPVLYEGVNCALWTDSRIVLCGPNGIGKSTLLNLMTGLLEPSAGFITLNRLVRVGRYNQHFVDKLPLEKTAVECMQALGVHDEVKARSLLGRFGLEGIVHKNQIATLSGGQKARVAFAAISAESPHFLLLDEPTNHLDVEAIEALCDAIRTFEGGVLVVTHDTRLIESTEMQIWVAGNRNVVPFNGSLSDYKAHVQEQHLLEEAQKVEERKAAQEERLLDKKLTKEGAVDLEEAKRHIAEEKKEEYGKNLDNFFDQLQAPAEKKKKKKKDPTKK</sequence>
<comment type="caution">
    <text evidence="7">The sequence shown here is derived from an EMBL/GenBank/DDBJ whole genome shotgun (WGS) entry which is preliminary data.</text>
</comment>
<dbReference type="FunFam" id="3.40.50.300:FF:000011">
    <property type="entry name" value="Putative ABC transporter ATP-binding component"/>
    <property type="match status" value="1"/>
</dbReference>
<dbReference type="GO" id="GO:0016887">
    <property type="term" value="F:ATP hydrolysis activity"/>
    <property type="evidence" value="ECO:0007669"/>
    <property type="project" value="InterPro"/>
</dbReference>
<dbReference type="SMART" id="SM00382">
    <property type="entry name" value="AAA"/>
    <property type="match status" value="2"/>
</dbReference>
<keyword evidence="3 7" id="KW-0067">ATP-binding</keyword>
<keyword evidence="9" id="KW-1185">Reference proteome</keyword>
<keyword evidence="4" id="KW-0175">Coiled coil</keyword>
<keyword evidence="1" id="KW-0677">Repeat</keyword>
<dbReference type="EMBL" id="ATMH01007851">
    <property type="protein sequence ID" value="EPY23142.1"/>
    <property type="molecule type" value="Genomic_DNA"/>
</dbReference>
<dbReference type="GO" id="GO:0005524">
    <property type="term" value="F:ATP binding"/>
    <property type="evidence" value="ECO:0007669"/>
    <property type="project" value="UniProtKB-KW"/>
</dbReference>
<evidence type="ECO:0000256" key="5">
    <source>
        <dbReference type="SAM" id="MobiDB-lite"/>
    </source>
</evidence>
<dbReference type="PROSITE" id="PS50893">
    <property type="entry name" value="ABC_TRANSPORTER_2"/>
    <property type="match status" value="2"/>
</dbReference>
<feature type="coiled-coil region" evidence="4">
    <location>
        <begin position="599"/>
        <end position="626"/>
    </location>
</feature>
<feature type="compositionally biased region" description="Basic residues" evidence="5">
    <location>
        <begin position="665"/>
        <end position="676"/>
    </location>
</feature>
<name>S9TXE8_9TRYP</name>
<evidence type="ECO:0000313" key="8">
    <source>
        <dbReference type="EMBL" id="EPY25525.1"/>
    </source>
</evidence>
<evidence type="ECO:0000313" key="7">
    <source>
        <dbReference type="EMBL" id="EPY23142.1"/>
    </source>
</evidence>
<organism evidence="7 9">
    <name type="scientific">Strigomonas culicis</name>
    <dbReference type="NCBI Taxonomy" id="28005"/>
    <lineage>
        <taxon>Eukaryota</taxon>
        <taxon>Discoba</taxon>
        <taxon>Euglenozoa</taxon>
        <taxon>Kinetoplastea</taxon>
        <taxon>Metakinetoplastina</taxon>
        <taxon>Trypanosomatida</taxon>
        <taxon>Trypanosomatidae</taxon>
        <taxon>Strigomonadinae</taxon>
        <taxon>Strigomonas</taxon>
    </lineage>
</organism>
<gene>
    <name evidence="8" type="ORF">STCU_06718</name>
    <name evidence="7" type="ORF">STCU_07851</name>
</gene>
<evidence type="ECO:0000256" key="3">
    <source>
        <dbReference type="ARBA" id="ARBA00022840"/>
    </source>
</evidence>
<reference evidence="7 9" key="1">
    <citation type="journal article" date="2013" name="PLoS ONE">
        <title>Predicting the Proteins of Angomonas deanei, Strigomonas culicis and Their Respective Endosymbionts Reveals New Aspects of the Trypanosomatidae Family.</title>
        <authorList>
            <person name="Motta M.C."/>
            <person name="Martins A.C."/>
            <person name="de Souza S.S."/>
            <person name="Catta-Preta C.M."/>
            <person name="Silva R."/>
            <person name="Klein C.C."/>
            <person name="de Almeida L.G."/>
            <person name="de Lima Cunha O."/>
            <person name="Ciapina L.P."/>
            <person name="Brocchi M."/>
            <person name="Colabardini A.C."/>
            <person name="de Araujo Lima B."/>
            <person name="Machado C.R."/>
            <person name="de Almeida Soares C.M."/>
            <person name="Probst C.M."/>
            <person name="de Menezes C.B."/>
            <person name="Thompson C.E."/>
            <person name="Bartholomeu D.C."/>
            <person name="Gradia D.F."/>
            <person name="Pavoni D.P."/>
            <person name="Grisard E.C."/>
            <person name="Fantinatti-Garboggini F."/>
            <person name="Marchini F.K."/>
            <person name="Rodrigues-Luiz G.F."/>
            <person name="Wagner G."/>
            <person name="Goldman G.H."/>
            <person name="Fietto J.L."/>
            <person name="Elias M.C."/>
            <person name="Goldman M.H."/>
            <person name="Sagot M.F."/>
            <person name="Pereira M."/>
            <person name="Stoco P.H."/>
            <person name="de Mendonca-Neto R.P."/>
            <person name="Teixeira S.M."/>
            <person name="Maciel T.E."/>
            <person name="de Oliveira Mendes T.A."/>
            <person name="Urmenyi T.P."/>
            <person name="de Souza W."/>
            <person name="Schenkman S."/>
            <person name="de Vasconcelos A.T."/>
        </authorList>
    </citation>
    <scope>NUCLEOTIDE SEQUENCE [LARGE SCALE GENOMIC DNA]</scope>
</reference>
<dbReference type="PROSITE" id="PS00211">
    <property type="entry name" value="ABC_TRANSPORTER_1"/>
    <property type="match status" value="2"/>
</dbReference>
<dbReference type="Gene3D" id="3.40.50.300">
    <property type="entry name" value="P-loop containing nucleotide triphosphate hydrolases"/>
    <property type="match status" value="2"/>
</dbReference>
<dbReference type="Proteomes" id="UP000015354">
    <property type="component" value="Unassembled WGS sequence"/>
</dbReference>
<dbReference type="PANTHER" id="PTHR19211">
    <property type="entry name" value="ATP-BINDING TRANSPORT PROTEIN-RELATED"/>
    <property type="match status" value="1"/>
</dbReference>
<dbReference type="Pfam" id="PF00005">
    <property type="entry name" value="ABC_tran"/>
    <property type="match status" value="2"/>
</dbReference>
<evidence type="ECO:0000256" key="4">
    <source>
        <dbReference type="SAM" id="Coils"/>
    </source>
</evidence>
<dbReference type="FunFam" id="3.40.50.300:FF:001197">
    <property type="entry name" value="Putative ATP-binding cassette family ATPase"/>
    <property type="match status" value="1"/>
</dbReference>
<proteinExistence type="predicted"/>
<dbReference type="InterPro" id="IPR003593">
    <property type="entry name" value="AAA+_ATPase"/>
</dbReference>
<dbReference type="InterPro" id="IPR003439">
    <property type="entry name" value="ABC_transporter-like_ATP-bd"/>
</dbReference>
<keyword evidence="2" id="KW-0547">Nucleotide-binding</keyword>
<feature type="region of interest" description="Disordered" evidence="5">
    <location>
        <begin position="651"/>
        <end position="676"/>
    </location>
</feature>